<dbReference type="AlphaFoldDB" id="A0AAW0BW04"/>
<evidence type="ECO:0008006" key="3">
    <source>
        <dbReference type="Google" id="ProtNLM"/>
    </source>
</evidence>
<gene>
    <name evidence="1" type="ORF">VNI00_013842</name>
</gene>
<accession>A0AAW0BW04</accession>
<dbReference type="Proteomes" id="UP001383192">
    <property type="component" value="Unassembled WGS sequence"/>
</dbReference>
<evidence type="ECO:0000313" key="1">
    <source>
        <dbReference type="EMBL" id="KAK7031052.1"/>
    </source>
</evidence>
<reference evidence="1 2" key="1">
    <citation type="submission" date="2024-01" db="EMBL/GenBank/DDBJ databases">
        <title>A draft genome for a cacao thread blight-causing isolate of Paramarasmius palmivorus.</title>
        <authorList>
            <person name="Baruah I.K."/>
            <person name="Bukari Y."/>
            <person name="Amoako-Attah I."/>
            <person name="Meinhardt L.W."/>
            <person name="Bailey B.A."/>
            <person name="Cohen S.P."/>
        </authorList>
    </citation>
    <scope>NUCLEOTIDE SEQUENCE [LARGE SCALE GENOMIC DNA]</scope>
    <source>
        <strain evidence="1 2">GH-12</strain>
    </source>
</reference>
<sequence>MSNPKFIAELFSLFQKIDHFADFFGILWQNTLFPNLLCIFNSNQLFKSFLISRLSIVDGQNIDISSESCSELWQFPEISEQTDDYLGIILNRSDILDAVEVVYELRRQMDPCIPSASQVMI</sequence>
<keyword evidence="2" id="KW-1185">Reference proteome</keyword>
<name>A0AAW0BW04_9AGAR</name>
<evidence type="ECO:0000313" key="2">
    <source>
        <dbReference type="Proteomes" id="UP001383192"/>
    </source>
</evidence>
<dbReference type="EMBL" id="JAYKXP010000072">
    <property type="protein sequence ID" value="KAK7031052.1"/>
    <property type="molecule type" value="Genomic_DNA"/>
</dbReference>
<protein>
    <recommendedName>
        <fullName evidence="3">Maturase K</fullName>
    </recommendedName>
</protein>
<organism evidence="1 2">
    <name type="scientific">Paramarasmius palmivorus</name>
    <dbReference type="NCBI Taxonomy" id="297713"/>
    <lineage>
        <taxon>Eukaryota</taxon>
        <taxon>Fungi</taxon>
        <taxon>Dikarya</taxon>
        <taxon>Basidiomycota</taxon>
        <taxon>Agaricomycotina</taxon>
        <taxon>Agaricomycetes</taxon>
        <taxon>Agaricomycetidae</taxon>
        <taxon>Agaricales</taxon>
        <taxon>Marasmiineae</taxon>
        <taxon>Marasmiaceae</taxon>
        <taxon>Paramarasmius</taxon>
    </lineage>
</organism>
<proteinExistence type="predicted"/>
<comment type="caution">
    <text evidence="1">The sequence shown here is derived from an EMBL/GenBank/DDBJ whole genome shotgun (WGS) entry which is preliminary data.</text>
</comment>